<dbReference type="Proteomes" id="UP001178507">
    <property type="component" value="Unassembled WGS sequence"/>
</dbReference>
<feature type="compositionally biased region" description="Polar residues" evidence="1">
    <location>
        <begin position="188"/>
        <end position="208"/>
    </location>
</feature>
<proteinExistence type="predicted"/>
<feature type="region of interest" description="Disordered" evidence="1">
    <location>
        <begin position="442"/>
        <end position="464"/>
    </location>
</feature>
<name>A0AA36IC23_9DINO</name>
<organism evidence="2 3">
    <name type="scientific">Effrenium voratum</name>
    <dbReference type="NCBI Taxonomy" id="2562239"/>
    <lineage>
        <taxon>Eukaryota</taxon>
        <taxon>Sar</taxon>
        <taxon>Alveolata</taxon>
        <taxon>Dinophyceae</taxon>
        <taxon>Suessiales</taxon>
        <taxon>Symbiodiniaceae</taxon>
        <taxon>Effrenium</taxon>
    </lineage>
</organism>
<evidence type="ECO:0000313" key="3">
    <source>
        <dbReference type="Proteomes" id="UP001178507"/>
    </source>
</evidence>
<feature type="compositionally biased region" description="Polar residues" evidence="1">
    <location>
        <begin position="232"/>
        <end position="244"/>
    </location>
</feature>
<accession>A0AA36IC23</accession>
<comment type="caution">
    <text evidence="2">The sequence shown here is derived from an EMBL/GenBank/DDBJ whole genome shotgun (WGS) entry which is preliminary data.</text>
</comment>
<evidence type="ECO:0000313" key="2">
    <source>
        <dbReference type="EMBL" id="CAJ1384957.1"/>
    </source>
</evidence>
<protein>
    <submittedName>
        <fullName evidence="2">Uncharacterized protein</fullName>
    </submittedName>
</protein>
<feature type="compositionally biased region" description="Low complexity" evidence="1">
    <location>
        <begin position="398"/>
        <end position="408"/>
    </location>
</feature>
<sequence>MDLGVEHFSERLGPFIYFAGSPQDCEGKANGAKLADGAVLEAAVELGQSLVIRQDMSSAAQSSLGISSWSELDKAKLQEVGCQSVYATSDFVSRDEWAVPSNSQIRDLVLKGFESRGHALPYWQWPHWVHLLANTVNVDYAAIDQVIQGVGQVDHAPPGVRVNAAGRPIHSDGKFMSYAEARQRGWGQETSASSSPWNQGYSQAQIKQAYSGGSRSTGGSSGHTRGSPHGAQCSTTSQQTNPWNEHQKSMGGQGYSRAQIKQAYSGGSRSTGGSSGHARGSPHGAQCSTTSQQTNPWNEHQKSMGGQGYSRAQIKQAYSGGARSTGGSSGHTRGSPHGAQCSTTSQQTNPWNEHQKGMGGQGYSRAQIKQAYSGGSCNTRDSSHNASSHPSALQQRKSTGGQSSLSGTLGATIRQANPWNEHQKSMGGQGYSRADILAAYRRPTSAPSSSAGFGRRGGGSSGGLGWNAFRTSVAGQGLSRAEMSAAYSAQE</sequence>
<feature type="compositionally biased region" description="Polar residues" evidence="1">
    <location>
        <begin position="373"/>
        <end position="397"/>
    </location>
</feature>
<dbReference type="AlphaFoldDB" id="A0AA36IC23"/>
<feature type="compositionally biased region" description="Polar residues" evidence="1">
    <location>
        <begin position="286"/>
        <end position="298"/>
    </location>
</feature>
<evidence type="ECO:0000256" key="1">
    <source>
        <dbReference type="SAM" id="MobiDB-lite"/>
    </source>
</evidence>
<reference evidence="2" key="1">
    <citation type="submission" date="2023-08" db="EMBL/GenBank/DDBJ databases">
        <authorList>
            <person name="Chen Y."/>
            <person name="Shah S."/>
            <person name="Dougan E. K."/>
            <person name="Thang M."/>
            <person name="Chan C."/>
        </authorList>
    </citation>
    <scope>NUCLEOTIDE SEQUENCE</scope>
</reference>
<keyword evidence="3" id="KW-1185">Reference proteome</keyword>
<dbReference type="EMBL" id="CAUJNA010001172">
    <property type="protein sequence ID" value="CAJ1384957.1"/>
    <property type="molecule type" value="Genomic_DNA"/>
</dbReference>
<feature type="compositionally biased region" description="Gly residues" evidence="1">
    <location>
        <begin position="454"/>
        <end position="464"/>
    </location>
</feature>
<feature type="region of interest" description="Disordered" evidence="1">
    <location>
        <begin position="186"/>
        <end position="408"/>
    </location>
</feature>
<feature type="compositionally biased region" description="Polar residues" evidence="1">
    <location>
        <begin position="340"/>
        <end position="352"/>
    </location>
</feature>
<gene>
    <name evidence="2" type="ORF">EVOR1521_LOCUS11677</name>
</gene>